<feature type="non-terminal residue" evidence="5">
    <location>
        <position position="1"/>
    </location>
</feature>
<dbReference type="Pfam" id="PF07541">
    <property type="entry name" value="EIF_2_alpha"/>
    <property type="match status" value="1"/>
</dbReference>
<evidence type="ECO:0000259" key="4">
    <source>
        <dbReference type="PROSITE" id="PS50126"/>
    </source>
</evidence>
<dbReference type="GO" id="GO:0003743">
    <property type="term" value="F:translation initiation factor activity"/>
    <property type="evidence" value="ECO:0007669"/>
    <property type="project" value="UniProtKB-KW"/>
</dbReference>
<dbReference type="GO" id="GO:0003723">
    <property type="term" value="F:RNA binding"/>
    <property type="evidence" value="ECO:0007669"/>
    <property type="project" value="InterPro"/>
</dbReference>
<name>A0A497JG83_9ARCH</name>
<dbReference type="PANTHER" id="PTHR10602">
    <property type="entry name" value="EUKARYOTIC TRANSLATION INITIATION FACTOR 2 SUBUNIT 1"/>
    <property type="match status" value="1"/>
</dbReference>
<dbReference type="SUPFAM" id="SSF116742">
    <property type="entry name" value="eIF2alpha middle domain-like"/>
    <property type="match status" value="1"/>
</dbReference>
<dbReference type="Gene3D" id="3.30.70.1130">
    <property type="entry name" value="EIF_2_alpha"/>
    <property type="match status" value="1"/>
</dbReference>
<dbReference type="EMBL" id="QMWO01000026">
    <property type="protein sequence ID" value="RLG70047.1"/>
    <property type="molecule type" value="Genomic_DNA"/>
</dbReference>
<comment type="similarity">
    <text evidence="1">Belongs to the eIF-2-alpha family.</text>
</comment>
<dbReference type="InterPro" id="IPR011488">
    <property type="entry name" value="TIF_2_asu"/>
</dbReference>
<dbReference type="SUPFAM" id="SSF110993">
    <property type="entry name" value="eIF-2-alpha, C-terminal domain"/>
    <property type="match status" value="1"/>
</dbReference>
<dbReference type="CDD" id="cd04452">
    <property type="entry name" value="S1_IF2_alpha"/>
    <property type="match status" value="1"/>
</dbReference>
<reference evidence="5 6" key="1">
    <citation type="submission" date="2018-06" db="EMBL/GenBank/DDBJ databases">
        <title>Extensive metabolic versatility and redundancy in microbially diverse, dynamic hydrothermal sediments.</title>
        <authorList>
            <person name="Dombrowski N."/>
            <person name="Teske A."/>
            <person name="Baker B.J."/>
        </authorList>
    </citation>
    <scope>NUCLEOTIDE SEQUENCE [LARGE SCALE GENOMIC DNA]</scope>
    <source>
        <strain evidence="5">B9_G13</strain>
    </source>
</reference>
<evidence type="ECO:0000313" key="6">
    <source>
        <dbReference type="Proteomes" id="UP000277633"/>
    </source>
</evidence>
<keyword evidence="3" id="KW-0648">Protein biosynthesis</keyword>
<dbReference type="Proteomes" id="UP000277633">
    <property type="component" value="Unassembled WGS sequence"/>
</dbReference>
<dbReference type="PROSITE" id="PS50126">
    <property type="entry name" value="S1"/>
    <property type="match status" value="1"/>
</dbReference>
<dbReference type="InterPro" id="IPR024055">
    <property type="entry name" value="TIF2_asu_C"/>
</dbReference>
<dbReference type="SUPFAM" id="SSF50249">
    <property type="entry name" value="Nucleic acid-binding proteins"/>
    <property type="match status" value="1"/>
</dbReference>
<dbReference type="GO" id="GO:0043022">
    <property type="term" value="F:ribosome binding"/>
    <property type="evidence" value="ECO:0007669"/>
    <property type="project" value="TreeGrafter"/>
</dbReference>
<gene>
    <name evidence="5" type="ORF">DRO07_01115</name>
</gene>
<dbReference type="PANTHER" id="PTHR10602:SF0">
    <property type="entry name" value="EUKARYOTIC TRANSLATION INITIATION FACTOR 2 SUBUNIT 1"/>
    <property type="match status" value="1"/>
</dbReference>
<dbReference type="InterPro" id="IPR044126">
    <property type="entry name" value="S1_IF2_alpha"/>
</dbReference>
<dbReference type="Gene3D" id="2.40.50.140">
    <property type="entry name" value="Nucleic acid-binding proteins"/>
    <property type="match status" value="1"/>
</dbReference>
<keyword evidence="2 5" id="KW-0396">Initiation factor</keyword>
<dbReference type="InterPro" id="IPR024054">
    <property type="entry name" value="TIF2_asu_middle_sf"/>
</dbReference>
<dbReference type="InterPro" id="IPR003029">
    <property type="entry name" value="S1_domain"/>
</dbReference>
<evidence type="ECO:0000256" key="2">
    <source>
        <dbReference type="ARBA" id="ARBA00022540"/>
    </source>
</evidence>
<accession>A0A497JG83</accession>
<dbReference type="InterPro" id="IPR012340">
    <property type="entry name" value="NA-bd_OB-fold"/>
</dbReference>
<dbReference type="Gene3D" id="1.10.150.190">
    <property type="entry name" value="Translation initiation factor 2, subunit 1, domain 2"/>
    <property type="match status" value="1"/>
</dbReference>
<dbReference type="AlphaFoldDB" id="A0A497JG83"/>
<protein>
    <submittedName>
        <fullName evidence="5">Translation initiation factor IF-2 subunit alpha</fullName>
    </submittedName>
</protein>
<sequence>NYWGVQLTEWPEVGEIVVIRVTKVLNYGAFADLLEYEGLQGFIHISQVASRWVKNIRNYVKPNQIRAAQVIHVEPAKHQVDLSLTKLSKEQERLKIEEWEQSKRARKLLEVFAKQQKIPFDKAWKEIAEPLLENYETLMDAFQDAVFEGSKVLKPVPEKYAKPLLKMLKKSIEIPKKRVKGVIKIKSYQPDALISIKKALLTGLKEAKDAEVDIIYAGSGKYLVTSVAYDYKTAERTLQAVSKRVIEEMQKAKGEASFEKLE</sequence>
<evidence type="ECO:0000313" key="5">
    <source>
        <dbReference type="EMBL" id="RLG70047.1"/>
    </source>
</evidence>
<proteinExistence type="inferred from homology"/>
<evidence type="ECO:0000256" key="1">
    <source>
        <dbReference type="ARBA" id="ARBA00007223"/>
    </source>
</evidence>
<organism evidence="5 6">
    <name type="scientific">Candidatus Iainarchaeum sp</name>
    <dbReference type="NCBI Taxonomy" id="3101447"/>
    <lineage>
        <taxon>Archaea</taxon>
        <taxon>Candidatus Iainarchaeota</taxon>
        <taxon>Candidatus Iainarchaeia</taxon>
        <taxon>Candidatus Iainarchaeales</taxon>
        <taxon>Candidatus Iainarchaeaceae</taxon>
        <taxon>Candidatus Iainarchaeum</taxon>
    </lineage>
</organism>
<dbReference type="Pfam" id="PF00575">
    <property type="entry name" value="S1"/>
    <property type="match status" value="1"/>
</dbReference>
<comment type="caution">
    <text evidence="5">The sequence shown here is derived from an EMBL/GenBank/DDBJ whole genome shotgun (WGS) entry which is preliminary data.</text>
</comment>
<dbReference type="SMART" id="SM00316">
    <property type="entry name" value="S1"/>
    <property type="match status" value="1"/>
</dbReference>
<feature type="domain" description="S1 motif" evidence="4">
    <location>
        <begin position="14"/>
        <end position="85"/>
    </location>
</feature>
<evidence type="ECO:0000256" key="3">
    <source>
        <dbReference type="ARBA" id="ARBA00022917"/>
    </source>
</evidence>